<organism evidence="8 9">
    <name type="scientific">Triplophysa tibetana</name>
    <dbReference type="NCBI Taxonomy" id="1572043"/>
    <lineage>
        <taxon>Eukaryota</taxon>
        <taxon>Metazoa</taxon>
        <taxon>Chordata</taxon>
        <taxon>Craniata</taxon>
        <taxon>Vertebrata</taxon>
        <taxon>Euteleostomi</taxon>
        <taxon>Actinopterygii</taxon>
        <taxon>Neopterygii</taxon>
        <taxon>Teleostei</taxon>
        <taxon>Ostariophysi</taxon>
        <taxon>Cypriniformes</taxon>
        <taxon>Nemacheilidae</taxon>
        <taxon>Triplophysa</taxon>
    </lineage>
</organism>
<sequence length="120" mass="13575">MKRFSLLCLLLHCFLWKTSMNVSVKQGQNIALTCPLNPNSSVGVISWYKQPPGHEPQFILSHNLTNTSHVHYGSGLNHSRYVVFTSDGLKTHYHLQIITTLKNDTGVYYCGFADKNPTHD</sequence>
<keyword evidence="2" id="KW-1064">Adaptive immunity</keyword>
<keyword evidence="3" id="KW-0675">Receptor</keyword>
<dbReference type="Proteomes" id="UP000324632">
    <property type="component" value="Chromosome 19"/>
</dbReference>
<dbReference type="GO" id="GO:0002250">
    <property type="term" value="P:adaptive immune response"/>
    <property type="evidence" value="ECO:0007669"/>
    <property type="project" value="UniProtKB-KW"/>
</dbReference>
<dbReference type="PANTHER" id="PTHR19367:SF18">
    <property type="entry name" value="T CELL RECEPTOR ALPHA VARIABLE 16"/>
    <property type="match status" value="1"/>
</dbReference>
<feature type="domain" description="Ig-like" evidence="7">
    <location>
        <begin position="24"/>
        <end position="120"/>
    </location>
</feature>
<dbReference type="Gene3D" id="2.60.40.10">
    <property type="entry name" value="Immunoglobulins"/>
    <property type="match status" value="1"/>
</dbReference>
<dbReference type="Pfam" id="PF07686">
    <property type="entry name" value="V-set"/>
    <property type="match status" value="1"/>
</dbReference>
<dbReference type="EMBL" id="SOYY01000019">
    <property type="protein sequence ID" value="KAA0707875.1"/>
    <property type="molecule type" value="Genomic_DNA"/>
</dbReference>
<dbReference type="SUPFAM" id="SSF48726">
    <property type="entry name" value="Immunoglobulin"/>
    <property type="match status" value="1"/>
</dbReference>
<dbReference type="InterPro" id="IPR007110">
    <property type="entry name" value="Ig-like_dom"/>
</dbReference>
<evidence type="ECO:0000256" key="4">
    <source>
        <dbReference type="ARBA" id="ARBA00023319"/>
    </source>
</evidence>
<gene>
    <name evidence="8" type="ORF">E1301_Tti009647</name>
</gene>
<feature type="signal peptide" evidence="6">
    <location>
        <begin position="1"/>
        <end position="20"/>
    </location>
</feature>
<dbReference type="SMART" id="SM00406">
    <property type="entry name" value="IGv"/>
    <property type="match status" value="1"/>
</dbReference>
<keyword evidence="5" id="KW-1279">T cell receptor</keyword>
<evidence type="ECO:0000256" key="6">
    <source>
        <dbReference type="SAM" id="SignalP"/>
    </source>
</evidence>
<dbReference type="InterPro" id="IPR013106">
    <property type="entry name" value="Ig_V-set"/>
</dbReference>
<dbReference type="InterPro" id="IPR013783">
    <property type="entry name" value="Ig-like_fold"/>
</dbReference>
<keyword evidence="4" id="KW-0393">Immunoglobulin domain</keyword>
<evidence type="ECO:0000313" key="9">
    <source>
        <dbReference type="Proteomes" id="UP000324632"/>
    </source>
</evidence>
<evidence type="ECO:0000256" key="5">
    <source>
        <dbReference type="ARBA" id="ARBA00043266"/>
    </source>
</evidence>
<evidence type="ECO:0000259" key="7">
    <source>
        <dbReference type="PROSITE" id="PS50835"/>
    </source>
</evidence>
<evidence type="ECO:0000313" key="8">
    <source>
        <dbReference type="EMBL" id="KAA0707875.1"/>
    </source>
</evidence>
<evidence type="ECO:0000256" key="1">
    <source>
        <dbReference type="ARBA" id="ARBA00022729"/>
    </source>
</evidence>
<keyword evidence="9" id="KW-1185">Reference proteome</keyword>
<name>A0A5A9NF89_9TELE</name>
<proteinExistence type="predicted"/>
<dbReference type="GO" id="GO:0042101">
    <property type="term" value="C:T cell receptor complex"/>
    <property type="evidence" value="ECO:0007669"/>
    <property type="project" value="UniProtKB-KW"/>
</dbReference>
<dbReference type="PROSITE" id="PS50835">
    <property type="entry name" value="IG_LIKE"/>
    <property type="match status" value="1"/>
</dbReference>
<feature type="chain" id="PRO_5022674301" description="Ig-like domain-containing protein" evidence="6">
    <location>
        <begin position="21"/>
        <end position="120"/>
    </location>
</feature>
<protein>
    <recommendedName>
        <fullName evidence="7">Ig-like domain-containing protein</fullName>
    </recommendedName>
</protein>
<dbReference type="AlphaFoldDB" id="A0A5A9NF89"/>
<dbReference type="InterPro" id="IPR036179">
    <property type="entry name" value="Ig-like_dom_sf"/>
</dbReference>
<accession>A0A5A9NF89</accession>
<dbReference type="InterPro" id="IPR051287">
    <property type="entry name" value="TCR_variable_region"/>
</dbReference>
<keyword evidence="5" id="KW-0391">Immunity</keyword>
<keyword evidence="1 6" id="KW-0732">Signal</keyword>
<comment type="caution">
    <text evidence="8">The sequence shown here is derived from an EMBL/GenBank/DDBJ whole genome shotgun (WGS) entry which is preliminary data.</text>
</comment>
<evidence type="ECO:0000256" key="2">
    <source>
        <dbReference type="ARBA" id="ARBA00023130"/>
    </source>
</evidence>
<evidence type="ECO:0000256" key="3">
    <source>
        <dbReference type="ARBA" id="ARBA00023170"/>
    </source>
</evidence>
<dbReference type="PANTHER" id="PTHR19367">
    <property type="entry name" value="T-CELL RECEPTOR ALPHA CHAIN V REGION"/>
    <property type="match status" value="1"/>
</dbReference>
<dbReference type="CDD" id="cd00099">
    <property type="entry name" value="IgV"/>
    <property type="match status" value="1"/>
</dbReference>
<reference evidence="8 9" key="1">
    <citation type="journal article" date="2019" name="Mol. Ecol. Resour.">
        <title>Chromosome-level genome assembly of Triplophysa tibetana, a fish adapted to the harsh high-altitude environment of the Tibetan Plateau.</title>
        <authorList>
            <person name="Yang X."/>
            <person name="Liu H."/>
            <person name="Ma Z."/>
            <person name="Zou Y."/>
            <person name="Zou M."/>
            <person name="Mao Y."/>
            <person name="Li X."/>
            <person name="Wang H."/>
            <person name="Chen T."/>
            <person name="Wang W."/>
            <person name="Yang R."/>
        </authorList>
    </citation>
    <scope>NUCLEOTIDE SEQUENCE [LARGE SCALE GENOMIC DNA]</scope>
    <source>
        <strain evidence="8">TTIB1903HZAU</strain>
        <tissue evidence="8">Muscle</tissue>
    </source>
</reference>